<feature type="region of interest" description="Disordered" evidence="1">
    <location>
        <begin position="89"/>
        <end position="134"/>
    </location>
</feature>
<sequence length="253" mass="28000">MAKPRHRIQALALDDVPAVAQLCGDAFETDRQTEMKGLGKEPFDMKKYTLESLPGLLKNPRIVVLKVVDEETGDIMGYCTWGFRGFPPDEMPAVEGRTQPGDNPPKPAPSSADKNDSARGAEPTPPAPPETDPIKRLEALTGADMDAWMAEVMPEGTRCIFVVGLSVSPKYQGRGVGSTLLGWGTDFCDDKGVFAWVHSSEPAWKMYEKSGFRVIRSLDVDLDEYAPMPPPNEGLDAKWGHYVFRYMKYFPKS</sequence>
<organism evidence="3 4">
    <name type="scientific">Purpureocillium lavendulum</name>
    <dbReference type="NCBI Taxonomy" id="1247861"/>
    <lineage>
        <taxon>Eukaryota</taxon>
        <taxon>Fungi</taxon>
        <taxon>Dikarya</taxon>
        <taxon>Ascomycota</taxon>
        <taxon>Pezizomycotina</taxon>
        <taxon>Sordariomycetes</taxon>
        <taxon>Hypocreomycetidae</taxon>
        <taxon>Hypocreales</taxon>
        <taxon>Ophiocordycipitaceae</taxon>
        <taxon>Purpureocillium</taxon>
    </lineage>
</organism>
<keyword evidence="4" id="KW-1185">Reference proteome</keyword>
<dbReference type="InterPro" id="IPR052523">
    <property type="entry name" value="Trichothecene_AcTrans"/>
</dbReference>
<gene>
    <name evidence="3" type="ORF">O9K51_06744</name>
</gene>
<dbReference type="Pfam" id="PF00583">
    <property type="entry name" value="Acetyltransf_1"/>
    <property type="match status" value="1"/>
</dbReference>
<dbReference type="PANTHER" id="PTHR42791:SF1">
    <property type="entry name" value="N-ACETYLTRANSFERASE DOMAIN-CONTAINING PROTEIN"/>
    <property type="match status" value="1"/>
</dbReference>
<dbReference type="GO" id="GO:0016747">
    <property type="term" value="F:acyltransferase activity, transferring groups other than amino-acyl groups"/>
    <property type="evidence" value="ECO:0007669"/>
    <property type="project" value="InterPro"/>
</dbReference>
<dbReference type="SUPFAM" id="SSF55729">
    <property type="entry name" value="Acyl-CoA N-acyltransferases (Nat)"/>
    <property type="match status" value="1"/>
</dbReference>
<dbReference type="PANTHER" id="PTHR42791">
    <property type="entry name" value="GNAT FAMILY ACETYLTRANSFERASE"/>
    <property type="match status" value="1"/>
</dbReference>
<accession>A0AB34FRI7</accession>
<dbReference type="PROSITE" id="PS51186">
    <property type="entry name" value="GNAT"/>
    <property type="match status" value="1"/>
</dbReference>
<evidence type="ECO:0000259" key="2">
    <source>
        <dbReference type="PROSITE" id="PS51186"/>
    </source>
</evidence>
<dbReference type="Gene3D" id="3.40.630.30">
    <property type="match status" value="1"/>
</dbReference>
<comment type="caution">
    <text evidence="3">The sequence shown here is derived from an EMBL/GenBank/DDBJ whole genome shotgun (WGS) entry which is preliminary data.</text>
</comment>
<dbReference type="InterPro" id="IPR016181">
    <property type="entry name" value="Acyl_CoA_acyltransferase"/>
</dbReference>
<proteinExistence type="predicted"/>
<dbReference type="CDD" id="cd04301">
    <property type="entry name" value="NAT_SF"/>
    <property type="match status" value="1"/>
</dbReference>
<name>A0AB34FRI7_9HYPO</name>
<evidence type="ECO:0000313" key="4">
    <source>
        <dbReference type="Proteomes" id="UP001163105"/>
    </source>
</evidence>
<dbReference type="AlphaFoldDB" id="A0AB34FRI7"/>
<reference evidence="3" key="1">
    <citation type="submission" date="2023-01" db="EMBL/GenBank/DDBJ databases">
        <title>The growth and conidiation of Purpureocillium lavendulum are regulated by nitrogen source and histone H3K14 acetylation.</title>
        <authorList>
            <person name="Tang P."/>
            <person name="Han J."/>
            <person name="Zhang C."/>
            <person name="Tang P."/>
            <person name="Qi F."/>
            <person name="Zhang K."/>
            <person name="Liang L."/>
        </authorList>
    </citation>
    <scope>NUCLEOTIDE SEQUENCE</scope>
    <source>
        <strain evidence="3">YMF1.00683</strain>
    </source>
</reference>
<protein>
    <submittedName>
        <fullName evidence="3">GNAT family acetyltransferase</fullName>
    </submittedName>
</protein>
<evidence type="ECO:0000256" key="1">
    <source>
        <dbReference type="SAM" id="MobiDB-lite"/>
    </source>
</evidence>
<dbReference type="InterPro" id="IPR000182">
    <property type="entry name" value="GNAT_dom"/>
</dbReference>
<dbReference type="EMBL" id="JAQHRD010000005">
    <property type="protein sequence ID" value="KAJ6440951.1"/>
    <property type="molecule type" value="Genomic_DNA"/>
</dbReference>
<feature type="domain" description="N-acetyltransferase" evidence="2">
    <location>
        <begin position="65"/>
        <end position="233"/>
    </location>
</feature>
<dbReference type="Proteomes" id="UP001163105">
    <property type="component" value="Unassembled WGS sequence"/>
</dbReference>
<evidence type="ECO:0000313" key="3">
    <source>
        <dbReference type="EMBL" id="KAJ6440951.1"/>
    </source>
</evidence>